<gene>
    <name evidence="4" type="ORF">GCM10009745_20600</name>
</gene>
<dbReference type="InterPro" id="IPR013762">
    <property type="entry name" value="Integrase-like_cat_sf"/>
</dbReference>
<dbReference type="InterPro" id="IPR002104">
    <property type="entry name" value="Integrase_catalytic"/>
</dbReference>
<keyword evidence="1" id="KW-0233">DNA recombination</keyword>
<feature type="domain" description="Tyr recombinase" evidence="3">
    <location>
        <begin position="314"/>
        <end position="534"/>
    </location>
</feature>
<evidence type="ECO:0000313" key="5">
    <source>
        <dbReference type="Proteomes" id="UP001500280"/>
    </source>
</evidence>
<keyword evidence="5" id="KW-1185">Reference proteome</keyword>
<evidence type="ECO:0000256" key="2">
    <source>
        <dbReference type="SAM" id="MobiDB-lite"/>
    </source>
</evidence>
<evidence type="ECO:0000259" key="3">
    <source>
        <dbReference type="PROSITE" id="PS51898"/>
    </source>
</evidence>
<evidence type="ECO:0000256" key="1">
    <source>
        <dbReference type="ARBA" id="ARBA00023172"/>
    </source>
</evidence>
<organism evidence="4 5">
    <name type="scientific">Kribbella yunnanensis</name>
    <dbReference type="NCBI Taxonomy" id="190194"/>
    <lineage>
        <taxon>Bacteria</taxon>
        <taxon>Bacillati</taxon>
        <taxon>Actinomycetota</taxon>
        <taxon>Actinomycetes</taxon>
        <taxon>Propionibacteriales</taxon>
        <taxon>Kribbellaceae</taxon>
        <taxon>Kribbella</taxon>
    </lineage>
</organism>
<dbReference type="Gene3D" id="1.10.443.10">
    <property type="entry name" value="Intergrase catalytic core"/>
    <property type="match status" value="1"/>
</dbReference>
<accession>A0ABN2GUN5</accession>
<dbReference type="InterPro" id="IPR011010">
    <property type="entry name" value="DNA_brk_join_enz"/>
</dbReference>
<dbReference type="PROSITE" id="PS51898">
    <property type="entry name" value="TYR_RECOMBINASE"/>
    <property type="match status" value="1"/>
</dbReference>
<comment type="caution">
    <text evidence="4">The sequence shown here is derived from an EMBL/GenBank/DDBJ whole genome shotgun (WGS) entry which is preliminary data.</text>
</comment>
<dbReference type="EMBL" id="BAAANF010000006">
    <property type="protein sequence ID" value="GAA1677119.1"/>
    <property type="molecule type" value="Genomic_DNA"/>
</dbReference>
<feature type="region of interest" description="Disordered" evidence="2">
    <location>
        <begin position="642"/>
        <end position="671"/>
    </location>
</feature>
<dbReference type="Pfam" id="PF00589">
    <property type="entry name" value="Phage_integrase"/>
    <property type="match status" value="1"/>
</dbReference>
<proteinExistence type="predicted"/>
<reference evidence="4 5" key="1">
    <citation type="journal article" date="2019" name="Int. J. Syst. Evol. Microbiol.">
        <title>The Global Catalogue of Microorganisms (GCM) 10K type strain sequencing project: providing services to taxonomists for standard genome sequencing and annotation.</title>
        <authorList>
            <consortium name="The Broad Institute Genomics Platform"/>
            <consortium name="The Broad Institute Genome Sequencing Center for Infectious Disease"/>
            <person name="Wu L."/>
            <person name="Ma J."/>
        </authorList>
    </citation>
    <scope>NUCLEOTIDE SEQUENCE [LARGE SCALE GENOMIC DNA]</scope>
    <source>
        <strain evidence="4 5">JCM 14307</strain>
    </source>
</reference>
<sequence>MSPAFLLSRARESMRPDLFAQIERSALDNGMAGRSASTGLNALTRIVLHTGRDLDQLTVEDIHEYRSWGARTRGNPPPGTFAAWDLLRAIGVLATDVSLRVALREGQRSTAELVDRYRIQCAPIRDVLIRYLNERRPALDYSSFDGLVSHLVGRFWADLEAHHPGIDSLRLAEDVAEAWKQRIMVVTTKHKGSRPRRSRLEILMRVRSFYLDIQEWALEDPSWAPFAVPCPIRRSETEGIKKQKKRANAAMHQRIRERLPHLPVLVDTAEQHRASQAALLAAARATAVGDEFEHGQTRYRRTVFKTHTRAPQLRRPDAVVVENLAAAELIDVQRSENEAFWAWAVIETLRHTGVRIEELLEITHLALVSYRLPDTGELVPLLQIVPSKVNEERLLLVGPELASVLATIVTRLRGVNAAADGQIRLTCRYDQHERVTGPPLPHLFQRKIGYRHEMITPATVQHLLSATLTRAGLTDATGEPLRYTPHDFRRMFATDAVTGGLPVHIAARVLGHHSLSATQAYLAVFQDDLVRTYRSFLDQRRATRPVAEYREPTDEEWSEFQQHFQLRKLELGTCGRPYGTPCQHEHACLRCPSLRVDLQQRPRVIAIIHNLRERITEARMNGWLGEVQGLQTSLDAAQRKLAGLDKAHSTPPASPVQLGMPTIAAPQRARP</sequence>
<protein>
    <submittedName>
        <fullName evidence="4">Site-specific integrase</fullName>
    </submittedName>
</protein>
<dbReference type="Proteomes" id="UP001500280">
    <property type="component" value="Unassembled WGS sequence"/>
</dbReference>
<evidence type="ECO:0000313" key="4">
    <source>
        <dbReference type="EMBL" id="GAA1677119.1"/>
    </source>
</evidence>
<name>A0ABN2GUN5_9ACTN</name>
<dbReference type="SUPFAM" id="SSF56349">
    <property type="entry name" value="DNA breaking-rejoining enzymes"/>
    <property type="match status" value="1"/>
</dbReference>
<dbReference type="CDD" id="cd00397">
    <property type="entry name" value="DNA_BRE_C"/>
    <property type="match status" value="1"/>
</dbReference>